<dbReference type="Proteomes" id="UP000030588">
    <property type="component" value="Unassembled WGS sequence"/>
</dbReference>
<dbReference type="AlphaFoldDB" id="A0A0A6VDP6"/>
<evidence type="ECO:0008006" key="3">
    <source>
        <dbReference type="Google" id="ProtNLM"/>
    </source>
</evidence>
<protein>
    <recommendedName>
        <fullName evidence="3">DUF3277 family protein</fullName>
    </recommendedName>
</protein>
<evidence type="ECO:0000313" key="2">
    <source>
        <dbReference type="Proteomes" id="UP000030588"/>
    </source>
</evidence>
<evidence type="ECO:0000313" key="1">
    <source>
        <dbReference type="EMBL" id="KHD86375.1"/>
    </source>
</evidence>
<gene>
    <name evidence="1" type="ORF">NG54_03405</name>
</gene>
<dbReference type="NCBIfam" id="NF047581">
    <property type="entry name" value="gp105_phage_fam"/>
    <property type="match status" value="1"/>
</dbReference>
<accession>A0A0A6VDP6</accession>
<sequence>MTAYDASLVSVTLDSRYLTGFADGSFVQAEKDEENFSTKVGAQGDVSVAKTNNPLGTITLTLSQDSPSLPYVVEKSKTMTPFPVWVNYNDGTVKEKVGGTQALIKKAPSRTFSGEIENREVEIQVLDYTEE</sequence>
<comment type="caution">
    <text evidence="1">The sequence shown here is derived from an EMBL/GenBank/DDBJ whole genome shotgun (WGS) entry which is preliminary data.</text>
</comment>
<dbReference type="InterPro" id="IPR021695">
    <property type="entry name" value="Phage_KPP10_Orf10"/>
</dbReference>
<dbReference type="OrthoDB" id="2601963at2"/>
<proteinExistence type="predicted"/>
<name>A0A0A6VDP6_9BACI</name>
<organism evidence="1 2">
    <name type="scientific">Heyndrickxia ginsengihumi</name>
    <dbReference type="NCBI Taxonomy" id="363870"/>
    <lineage>
        <taxon>Bacteria</taxon>
        <taxon>Bacillati</taxon>
        <taxon>Bacillota</taxon>
        <taxon>Bacilli</taxon>
        <taxon>Bacillales</taxon>
        <taxon>Bacillaceae</taxon>
        <taxon>Heyndrickxia</taxon>
    </lineage>
</organism>
<reference evidence="1 2" key="1">
    <citation type="submission" date="2014-10" db="EMBL/GenBank/DDBJ databases">
        <title>Draft genome of phytase producing Bacillus ginsengihumi strain M2.11.</title>
        <authorList>
            <person name="Toymentseva A."/>
            <person name="Boulygina E.A."/>
            <person name="Kazakov S.V."/>
            <person name="Kayumov I."/>
            <person name="Suleimanova A.D."/>
            <person name="Mardanova A.M."/>
            <person name="Maria S.N."/>
            <person name="Sergey M.Y."/>
            <person name="Sharipova M.R."/>
        </authorList>
    </citation>
    <scope>NUCLEOTIDE SEQUENCE [LARGE SCALE GENOMIC DNA]</scope>
    <source>
        <strain evidence="1 2">M2.11</strain>
    </source>
</reference>
<dbReference type="RefSeq" id="WP_035353213.1">
    <property type="nucleotide sequence ID" value="NZ_JRUN01000006.1"/>
</dbReference>
<dbReference type="EMBL" id="JRUN01000006">
    <property type="protein sequence ID" value="KHD86375.1"/>
    <property type="molecule type" value="Genomic_DNA"/>
</dbReference>
<dbReference type="STRING" id="363870.NG54_03405"/>